<feature type="domain" description="PAS" evidence="1">
    <location>
        <begin position="16"/>
        <end position="88"/>
    </location>
</feature>
<dbReference type="InterPro" id="IPR043128">
    <property type="entry name" value="Rev_trsase/Diguanyl_cyclase"/>
</dbReference>
<protein>
    <submittedName>
        <fullName evidence="4">PAS domain S-box protein</fullName>
    </submittedName>
</protein>
<sequence>MVLQKPRQLEVNFCQDHELLQLTIDATNDGIWDWDIKNDTLFWSDKLFFLLGLVPRSYEPNLELFYQLIHEEDLVRVKREIQQHLEVDRPYKCEMRLKKVDGSYGWFISQGKAVRDGNGHAIRMVGSIIDISDRKEIEEKLRESEQRFRSIFDNVSVGMALVNVDGYIILANEADCRFLGYTQEELIGMHFTEITHPEDLALDMELYKSLLAEERSSYVIDKRYIRKDKTVVWGRLTLSLVKSKNGSILHTVVVCEDITVRKQAEEALRQSEAKLAAAQRVARIGSWELDNVSKKIIGSTEFFRIFGFLDDRREYDYQEIMQLCFPEDQERLLQAISRGLSEGKSFEIDLKAVRKDGLIIYSHAKGEAIFNSQGRVNKLFGILQDITERKQLEELLQSQAQKEEALNRVIQIIRNSLDLSTIFSTAVIDIGEFLEVEQAAIVKYLPEQQIWLTVAEYRQNSEINSLMEEKIFDRDNPITTQLKKLKIVQLNNASLCQDEINSNLAKIFPGAWLLIPLHFNSITWGSLCLLKTQQYSWQESEIEIVREIATQLAMTIYQSELYHQVQAANEELKKLATIDGLTQIANRRRFDEYLNLEWFRLRREKASLSLILFDIDYFKLYNDTYGHLAGDDCLRQVATVISAISRRSADLFARYGGEEFAVILPHTNLSGATHLAELIRQAIHKLEIPHSQSLVSDRLTVSLGVACIVPDAQLSPQDLINAADRALYTAKQQGRDRIAFTETNHPNSCEQ</sequence>
<dbReference type="PROSITE" id="PS50887">
    <property type="entry name" value="GGDEF"/>
    <property type="match status" value="1"/>
</dbReference>
<dbReference type="InterPro" id="IPR050469">
    <property type="entry name" value="Diguanylate_Cyclase"/>
</dbReference>
<dbReference type="Gene3D" id="2.10.70.100">
    <property type="match status" value="2"/>
</dbReference>
<reference evidence="4 5" key="1">
    <citation type="submission" date="2024-09" db="EMBL/GenBank/DDBJ databases">
        <title>Floridaenema gen nov. (Aerosakkonemataceae, Aerosakkonematales ord. nov., Cyanobacteria) from benthic tropical and subtropical fresh waters, with the description of four new species.</title>
        <authorList>
            <person name="Moretto J.A."/>
            <person name="Berthold D.E."/>
            <person name="Lefler F.W."/>
            <person name="Huang I.-S."/>
            <person name="Laughinghouse H. IV."/>
        </authorList>
    </citation>
    <scope>NUCLEOTIDE SEQUENCE [LARGE SCALE GENOMIC DNA]</scope>
    <source>
        <strain evidence="4 5">BLCC-F167</strain>
    </source>
</reference>
<feature type="domain" description="PAC" evidence="2">
    <location>
        <begin position="218"/>
        <end position="270"/>
    </location>
</feature>
<dbReference type="Gene3D" id="3.30.450.20">
    <property type="entry name" value="PAS domain"/>
    <property type="match status" value="3"/>
</dbReference>
<dbReference type="SMART" id="SM00086">
    <property type="entry name" value="PAC"/>
    <property type="match status" value="3"/>
</dbReference>
<dbReference type="Pfam" id="PF08447">
    <property type="entry name" value="PAS_3"/>
    <property type="match status" value="2"/>
</dbReference>
<dbReference type="PROSITE" id="PS50113">
    <property type="entry name" value="PAC"/>
    <property type="match status" value="3"/>
</dbReference>
<proteinExistence type="predicted"/>
<dbReference type="CDD" id="cd01949">
    <property type="entry name" value="GGDEF"/>
    <property type="match status" value="1"/>
</dbReference>
<dbReference type="InterPro" id="IPR035965">
    <property type="entry name" value="PAS-like_dom_sf"/>
</dbReference>
<feature type="domain" description="PAC" evidence="2">
    <location>
        <begin position="346"/>
        <end position="398"/>
    </location>
</feature>
<dbReference type="Proteomes" id="UP001576780">
    <property type="component" value="Unassembled WGS sequence"/>
</dbReference>
<dbReference type="PROSITE" id="PS50112">
    <property type="entry name" value="PAS"/>
    <property type="match status" value="2"/>
</dbReference>
<evidence type="ECO:0000259" key="2">
    <source>
        <dbReference type="PROSITE" id="PS50113"/>
    </source>
</evidence>
<accession>A0ABV4WL17</accession>
<dbReference type="SUPFAM" id="SSF55785">
    <property type="entry name" value="PYP-like sensor domain (PAS domain)"/>
    <property type="match status" value="3"/>
</dbReference>
<dbReference type="EMBL" id="JBHFNT010000120">
    <property type="protein sequence ID" value="MFB2835769.1"/>
    <property type="molecule type" value="Genomic_DNA"/>
</dbReference>
<dbReference type="RefSeq" id="WP_413278174.1">
    <property type="nucleotide sequence ID" value="NZ_JBHFNT010000120.1"/>
</dbReference>
<dbReference type="InterPro" id="IPR003018">
    <property type="entry name" value="GAF"/>
</dbReference>
<feature type="domain" description="GGDEF" evidence="3">
    <location>
        <begin position="606"/>
        <end position="743"/>
    </location>
</feature>
<dbReference type="SUPFAM" id="SSF55781">
    <property type="entry name" value="GAF domain-like"/>
    <property type="match status" value="1"/>
</dbReference>
<dbReference type="InterPro" id="IPR013655">
    <property type="entry name" value="PAS_fold_3"/>
</dbReference>
<dbReference type="SMART" id="SM00267">
    <property type="entry name" value="GGDEF"/>
    <property type="match status" value="1"/>
</dbReference>
<name>A0ABV4WL17_9CYAN</name>
<dbReference type="SMART" id="SM00065">
    <property type="entry name" value="GAF"/>
    <property type="match status" value="1"/>
</dbReference>
<evidence type="ECO:0000313" key="5">
    <source>
        <dbReference type="Proteomes" id="UP001576780"/>
    </source>
</evidence>
<dbReference type="InterPro" id="IPR029787">
    <property type="entry name" value="Nucleotide_cyclase"/>
</dbReference>
<dbReference type="InterPro" id="IPR029016">
    <property type="entry name" value="GAF-like_dom_sf"/>
</dbReference>
<dbReference type="SMART" id="SM00091">
    <property type="entry name" value="PAS"/>
    <property type="match status" value="3"/>
</dbReference>
<dbReference type="Pfam" id="PF01590">
    <property type="entry name" value="GAF"/>
    <property type="match status" value="1"/>
</dbReference>
<dbReference type="NCBIfam" id="TIGR00229">
    <property type="entry name" value="sensory_box"/>
    <property type="match status" value="3"/>
</dbReference>
<dbReference type="Gene3D" id="3.30.70.270">
    <property type="match status" value="1"/>
</dbReference>
<keyword evidence="5" id="KW-1185">Reference proteome</keyword>
<feature type="domain" description="PAC" evidence="2">
    <location>
        <begin position="91"/>
        <end position="143"/>
    </location>
</feature>
<dbReference type="Pfam" id="PF13426">
    <property type="entry name" value="PAS_9"/>
    <property type="match status" value="1"/>
</dbReference>
<dbReference type="Gene3D" id="3.30.450.40">
    <property type="match status" value="1"/>
</dbReference>
<dbReference type="InterPro" id="IPR000160">
    <property type="entry name" value="GGDEF_dom"/>
</dbReference>
<dbReference type="Pfam" id="PF00990">
    <property type="entry name" value="GGDEF"/>
    <property type="match status" value="1"/>
</dbReference>
<dbReference type="InterPro" id="IPR001610">
    <property type="entry name" value="PAC"/>
</dbReference>
<evidence type="ECO:0000259" key="3">
    <source>
        <dbReference type="PROSITE" id="PS50887"/>
    </source>
</evidence>
<dbReference type="InterPro" id="IPR000014">
    <property type="entry name" value="PAS"/>
</dbReference>
<dbReference type="PANTHER" id="PTHR45138">
    <property type="entry name" value="REGULATORY COMPONENTS OF SENSORY TRANSDUCTION SYSTEM"/>
    <property type="match status" value="1"/>
</dbReference>
<dbReference type="InterPro" id="IPR000700">
    <property type="entry name" value="PAS-assoc_C"/>
</dbReference>
<dbReference type="SUPFAM" id="SSF55073">
    <property type="entry name" value="Nucleotide cyclase"/>
    <property type="match status" value="1"/>
</dbReference>
<comment type="caution">
    <text evidence="4">The sequence shown here is derived from an EMBL/GenBank/DDBJ whole genome shotgun (WGS) entry which is preliminary data.</text>
</comment>
<dbReference type="PANTHER" id="PTHR45138:SF9">
    <property type="entry name" value="DIGUANYLATE CYCLASE DGCM-RELATED"/>
    <property type="match status" value="1"/>
</dbReference>
<feature type="domain" description="PAS" evidence="1">
    <location>
        <begin position="144"/>
        <end position="214"/>
    </location>
</feature>
<evidence type="ECO:0000259" key="1">
    <source>
        <dbReference type="PROSITE" id="PS50112"/>
    </source>
</evidence>
<evidence type="ECO:0000313" key="4">
    <source>
        <dbReference type="EMBL" id="MFB2835769.1"/>
    </source>
</evidence>
<gene>
    <name evidence="4" type="ORF">ACE1CA_14660</name>
</gene>
<organism evidence="4 5">
    <name type="scientific">Floridaenema evergladense BLCC-F167</name>
    <dbReference type="NCBI Taxonomy" id="3153639"/>
    <lineage>
        <taxon>Bacteria</taxon>
        <taxon>Bacillati</taxon>
        <taxon>Cyanobacteriota</taxon>
        <taxon>Cyanophyceae</taxon>
        <taxon>Oscillatoriophycideae</taxon>
        <taxon>Aerosakkonematales</taxon>
        <taxon>Aerosakkonemataceae</taxon>
        <taxon>Floridanema</taxon>
        <taxon>Floridanema evergladense</taxon>
    </lineage>
</organism>
<dbReference type="NCBIfam" id="TIGR00254">
    <property type="entry name" value="GGDEF"/>
    <property type="match status" value="1"/>
</dbReference>
<dbReference type="CDD" id="cd00130">
    <property type="entry name" value="PAS"/>
    <property type="match status" value="3"/>
</dbReference>